<dbReference type="PANTHER" id="PTHR30600">
    <property type="entry name" value="CYTOCHROME C PEROXIDASE-RELATED"/>
    <property type="match status" value="1"/>
</dbReference>
<evidence type="ECO:0000256" key="2">
    <source>
        <dbReference type="ARBA" id="ARBA00022723"/>
    </source>
</evidence>
<dbReference type="SUPFAM" id="SSF46626">
    <property type="entry name" value="Cytochrome c"/>
    <property type="match status" value="1"/>
</dbReference>
<protein>
    <recommendedName>
        <fullName evidence="4">Cytochrome c domain-containing protein</fullName>
    </recommendedName>
</protein>
<dbReference type="InterPro" id="IPR051395">
    <property type="entry name" value="Cytochrome_c_Peroxidase/MauG"/>
</dbReference>
<dbReference type="InterPro" id="IPR010538">
    <property type="entry name" value="DHOR"/>
</dbReference>
<dbReference type="EMBL" id="UINC01023378">
    <property type="protein sequence ID" value="SVA94913.1"/>
    <property type="molecule type" value="Genomic_DNA"/>
</dbReference>
<dbReference type="PROSITE" id="PS51007">
    <property type="entry name" value="CYTC"/>
    <property type="match status" value="1"/>
</dbReference>
<evidence type="ECO:0000313" key="5">
    <source>
        <dbReference type="EMBL" id="SVA94913.1"/>
    </source>
</evidence>
<name>A0A382A1T3_9ZZZZ</name>
<gene>
    <name evidence="5" type="ORF">METZ01_LOCUS147767</name>
</gene>
<dbReference type="InterPro" id="IPR036909">
    <property type="entry name" value="Cyt_c-like_dom_sf"/>
</dbReference>
<dbReference type="GO" id="GO:0020037">
    <property type="term" value="F:heme binding"/>
    <property type="evidence" value="ECO:0007669"/>
    <property type="project" value="InterPro"/>
</dbReference>
<dbReference type="GO" id="GO:0009055">
    <property type="term" value="F:electron transfer activity"/>
    <property type="evidence" value="ECO:0007669"/>
    <property type="project" value="InterPro"/>
</dbReference>
<keyword evidence="3" id="KW-0408">Iron</keyword>
<sequence>MFLGFPQVEAQRQPSFGDPLPGLSATEFEEFLLGLDDFLEVENAEEGLGPAYNNTSCAGCHNVPAIGGIAPMTTTRAGILDSDGSYRDIDPKRGSLFQIFSIPTHNCQSVIPPDANVIVRRAPIPLFGAGLVEAIPDETIQALADPYDLDRDGISGRAPMVVDLVTGNERVGRFGWKSQMATLLEFGADAYRNEMGITNDLFPAELTFRLMPEQLQRCDLIPDPEDVLEPETGRRGIDNFESFMKFLAPPPRGKITEAVSNGRVLFDSIGCAKCHVPSLITSASSNPLFDYQRVPLFSDLLLHDIGTGDGIRQAGAEPEEIRTPALWGLRHRRPLLHDGSAANTTEAIMRHGQEAEIARQGFEQLSSERRSSLLIFLDSL</sequence>
<proteinExistence type="predicted"/>
<dbReference type="AlphaFoldDB" id="A0A382A1T3"/>
<reference evidence="5" key="1">
    <citation type="submission" date="2018-05" db="EMBL/GenBank/DDBJ databases">
        <authorList>
            <person name="Lanie J.A."/>
            <person name="Ng W.-L."/>
            <person name="Kazmierczak K.M."/>
            <person name="Andrzejewski T.M."/>
            <person name="Davidsen T.M."/>
            <person name="Wayne K.J."/>
            <person name="Tettelin H."/>
            <person name="Glass J.I."/>
            <person name="Rusch D."/>
            <person name="Podicherti R."/>
            <person name="Tsui H.-C.T."/>
            <person name="Winkler M.E."/>
        </authorList>
    </citation>
    <scope>NUCLEOTIDE SEQUENCE</scope>
</reference>
<evidence type="ECO:0000256" key="1">
    <source>
        <dbReference type="ARBA" id="ARBA00022617"/>
    </source>
</evidence>
<evidence type="ECO:0000259" key="4">
    <source>
        <dbReference type="PROSITE" id="PS51007"/>
    </source>
</evidence>
<feature type="domain" description="Cytochrome c" evidence="4">
    <location>
        <begin position="257"/>
        <end position="380"/>
    </location>
</feature>
<organism evidence="5">
    <name type="scientific">marine metagenome</name>
    <dbReference type="NCBI Taxonomy" id="408172"/>
    <lineage>
        <taxon>unclassified sequences</taxon>
        <taxon>metagenomes</taxon>
        <taxon>ecological metagenomes</taxon>
    </lineage>
</organism>
<dbReference type="Pfam" id="PF06537">
    <property type="entry name" value="DHOR"/>
    <property type="match status" value="1"/>
</dbReference>
<dbReference type="Gene3D" id="1.10.760.10">
    <property type="entry name" value="Cytochrome c-like domain"/>
    <property type="match status" value="1"/>
</dbReference>
<keyword evidence="1" id="KW-0349">Heme</keyword>
<evidence type="ECO:0000256" key="3">
    <source>
        <dbReference type="ARBA" id="ARBA00023004"/>
    </source>
</evidence>
<accession>A0A382A1T3</accession>
<dbReference type="GO" id="GO:0046872">
    <property type="term" value="F:metal ion binding"/>
    <property type="evidence" value="ECO:0007669"/>
    <property type="project" value="UniProtKB-KW"/>
</dbReference>
<keyword evidence="2" id="KW-0479">Metal-binding</keyword>
<dbReference type="PANTHER" id="PTHR30600:SF4">
    <property type="entry name" value="CYTOCHROME C DOMAIN-CONTAINING PROTEIN"/>
    <property type="match status" value="1"/>
</dbReference>
<dbReference type="GO" id="GO:0004130">
    <property type="term" value="F:cytochrome-c peroxidase activity"/>
    <property type="evidence" value="ECO:0007669"/>
    <property type="project" value="TreeGrafter"/>
</dbReference>
<dbReference type="InterPro" id="IPR009056">
    <property type="entry name" value="Cyt_c-like_dom"/>
</dbReference>